<dbReference type="InterPro" id="IPR025905">
    <property type="entry name" value="NVEALA"/>
</dbReference>
<gene>
    <name evidence="2" type="ORF">SAMN05444001_1323</name>
</gene>
<name>A0A8G2F6B2_9BACT</name>
<proteinExistence type="predicted"/>
<accession>A0A8G2F6B2</accession>
<organism evidence="2 3">
    <name type="scientific">Parabacteroides chinchillae</name>
    <dbReference type="NCBI Taxonomy" id="871327"/>
    <lineage>
        <taxon>Bacteria</taxon>
        <taxon>Pseudomonadati</taxon>
        <taxon>Bacteroidota</taxon>
        <taxon>Bacteroidia</taxon>
        <taxon>Bacteroidales</taxon>
        <taxon>Tannerellaceae</taxon>
        <taxon>Parabacteroides</taxon>
    </lineage>
</organism>
<feature type="signal peptide" evidence="1">
    <location>
        <begin position="1"/>
        <end position="18"/>
    </location>
</feature>
<dbReference type="EMBL" id="FNVS01000032">
    <property type="protein sequence ID" value="SEG29313.1"/>
    <property type="molecule type" value="Genomic_DNA"/>
</dbReference>
<feature type="chain" id="PRO_5033989524" evidence="1">
    <location>
        <begin position="19"/>
        <end position="73"/>
    </location>
</feature>
<dbReference type="Pfam" id="PF14055">
    <property type="entry name" value="NVEALA"/>
    <property type="match status" value="1"/>
</dbReference>
<reference evidence="2 3" key="1">
    <citation type="submission" date="2016-10" db="EMBL/GenBank/DDBJ databases">
        <authorList>
            <person name="Varghese N."/>
            <person name="Submissions S."/>
        </authorList>
    </citation>
    <scope>NUCLEOTIDE SEQUENCE [LARGE SCALE GENOMIC DNA]</scope>
    <source>
        <strain evidence="2 3">DSM 29073</strain>
    </source>
</reference>
<evidence type="ECO:0000256" key="1">
    <source>
        <dbReference type="SAM" id="SignalP"/>
    </source>
</evidence>
<protein>
    <submittedName>
        <fullName evidence="2">NVEALA protein</fullName>
    </submittedName>
</protein>
<sequence>MKKKLFGIAIVAIVAVGAAWNVNENKNEVSLTDLTLSNVEALARGEGGGRGCSVDFSSICETSHNDYTGYRNN</sequence>
<keyword evidence="1" id="KW-0732">Signal</keyword>
<evidence type="ECO:0000313" key="3">
    <source>
        <dbReference type="Proteomes" id="UP000236725"/>
    </source>
</evidence>
<dbReference type="Proteomes" id="UP000236725">
    <property type="component" value="Unassembled WGS sequence"/>
</dbReference>
<dbReference type="RefSeq" id="WP_103984477.1">
    <property type="nucleotide sequence ID" value="NZ_FNVS01000032.1"/>
</dbReference>
<evidence type="ECO:0000313" key="2">
    <source>
        <dbReference type="EMBL" id="SEG29313.1"/>
    </source>
</evidence>
<keyword evidence="3" id="KW-1185">Reference proteome</keyword>
<dbReference type="AlphaFoldDB" id="A0A8G2F6B2"/>
<comment type="caution">
    <text evidence="2">The sequence shown here is derived from an EMBL/GenBank/DDBJ whole genome shotgun (WGS) entry which is preliminary data.</text>
</comment>